<dbReference type="InterPro" id="IPR035421">
    <property type="entry name" value="Terminase_6C"/>
</dbReference>
<dbReference type="Gene3D" id="3.30.420.240">
    <property type="match status" value="1"/>
</dbReference>
<dbReference type="RefSeq" id="WP_353983516.1">
    <property type="nucleotide sequence ID" value="NZ_JBEWLY010000010.1"/>
</dbReference>
<comment type="caution">
    <text evidence="3">The sequence shown here is derived from an EMBL/GenBank/DDBJ whole genome shotgun (WGS) entry which is preliminary data.</text>
</comment>
<evidence type="ECO:0000256" key="1">
    <source>
        <dbReference type="ARBA" id="ARBA00022612"/>
    </source>
</evidence>
<reference evidence="3 4" key="1">
    <citation type="submission" date="2024-07" db="EMBL/GenBank/DDBJ databases">
        <title>Novosphingobium kalidii RD2P27.</title>
        <authorList>
            <person name="Sun J.-Q."/>
        </authorList>
    </citation>
    <scope>NUCLEOTIDE SEQUENCE [LARGE SCALE GENOMIC DNA]</scope>
    <source>
        <strain evidence="3 4">RD2P27</strain>
    </source>
</reference>
<sequence length="456" mass="49734">MRMADPRRLARLLRADPADRRKMLARMPEADQEEFLTHWELWAREQQSPPLGDWRTWLIMAGRGFGKTRAGAEWVRAVAEAEPDARIALVAASLGEGRAVMVEGESGLLSVCPPRRRPQFEPSLRRLTWPNGALATLYSAGEPESLRGPQHSHSWCDEIAKWDNASGRAMSAWDNLLLGMRLGEHPRIVATTTPRAVPLMRRLLEETGDGLALTRGRTEENAGNLPTRYLRDIRRSFGRSALGRQELDGELIADLPGALWTRAMIEECRETAPPAMMRVVIGVDPPASSGGDACGIVVVGLGADGIARVLADASLLKPSPERWARKVARTHESWNADRVIAEANQGGEMVGTVLRAADITLPFKLVHASRGKTARAEPVAALYEAGRVRHVGIFAALEDELCGLIAGGGYEGPGRSPDRADALVWALSELMLGQARMPRVRSLEHPAPEIRSASAA</sequence>
<keyword evidence="4" id="KW-1185">Reference proteome</keyword>
<feature type="domain" description="Terminase large subunit gp17-like C-terminal" evidence="2">
    <location>
        <begin position="281"/>
        <end position="429"/>
    </location>
</feature>
<dbReference type="Gene3D" id="3.40.50.300">
    <property type="entry name" value="P-loop containing nucleotide triphosphate hydrolases"/>
    <property type="match status" value="1"/>
</dbReference>
<protein>
    <submittedName>
        <fullName evidence="3">Terminase family protein</fullName>
    </submittedName>
</protein>
<evidence type="ECO:0000259" key="2">
    <source>
        <dbReference type="Pfam" id="PF17289"/>
    </source>
</evidence>
<evidence type="ECO:0000313" key="3">
    <source>
        <dbReference type="EMBL" id="MET1755037.1"/>
    </source>
</evidence>
<proteinExistence type="predicted"/>
<dbReference type="InterPro" id="IPR027417">
    <property type="entry name" value="P-loop_NTPase"/>
</dbReference>
<dbReference type="EMBL" id="JBEWLY010000010">
    <property type="protein sequence ID" value="MET1755037.1"/>
    <property type="molecule type" value="Genomic_DNA"/>
</dbReference>
<accession>A0ABV2CZK6</accession>
<dbReference type="Pfam" id="PF03237">
    <property type="entry name" value="Terminase_6N"/>
    <property type="match status" value="1"/>
</dbReference>
<name>A0ABV2CZK6_9SPHN</name>
<dbReference type="Proteomes" id="UP001548713">
    <property type="component" value="Unassembled WGS sequence"/>
</dbReference>
<organism evidence="3 4">
    <name type="scientific">Novosphingobium kalidii</name>
    <dbReference type="NCBI Taxonomy" id="3230299"/>
    <lineage>
        <taxon>Bacteria</taxon>
        <taxon>Pseudomonadati</taxon>
        <taxon>Pseudomonadota</taxon>
        <taxon>Alphaproteobacteria</taxon>
        <taxon>Sphingomonadales</taxon>
        <taxon>Sphingomonadaceae</taxon>
        <taxon>Novosphingobium</taxon>
    </lineage>
</organism>
<evidence type="ECO:0000313" key="4">
    <source>
        <dbReference type="Proteomes" id="UP001548713"/>
    </source>
</evidence>
<dbReference type="Pfam" id="PF17289">
    <property type="entry name" value="Terminase_6C"/>
    <property type="match status" value="1"/>
</dbReference>
<keyword evidence="1" id="KW-1188">Viral release from host cell</keyword>
<gene>
    <name evidence="3" type="ORF">ABVV53_06125</name>
</gene>